<evidence type="ECO:0000313" key="3">
    <source>
        <dbReference type="Proteomes" id="UP001071230"/>
    </source>
</evidence>
<accession>A0A8S0XA99</accession>
<dbReference type="AlphaFoldDB" id="A0A8S0XA99"/>
<dbReference type="Proteomes" id="UP001071230">
    <property type="component" value="Unassembled WGS sequence"/>
</dbReference>
<keyword evidence="3" id="KW-1185">Reference proteome</keyword>
<evidence type="ECO:0000313" key="1">
    <source>
        <dbReference type="EMBL" id="CAA7599616.1"/>
    </source>
</evidence>
<name>A0A8S0XA99_9FIRM</name>
<protein>
    <submittedName>
        <fullName evidence="1">Uncharacterized protein</fullName>
    </submittedName>
</protein>
<dbReference type="Proteomes" id="UP000836597">
    <property type="component" value="Chromosome"/>
</dbReference>
<gene>
    <name evidence="1" type="ORF">DEACI_0242</name>
    <name evidence="2" type="ORF">DEACI_0921</name>
</gene>
<dbReference type="EMBL" id="LR746496">
    <property type="protein sequence ID" value="CAA7599616.1"/>
    <property type="molecule type" value="Genomic_DNA"/>
</dbReference>
<dbReference type="EMBL" id="CDGJ01000028">
    <property type="protein sequence ID" value="CEJ06473.1"/>
    <property type="molecule type" value="Genomic_DNA"/>
</dbReference>
<dbReference type="KEGG" id="aacx:DEACI_0242"/>
<sequence length="41" mass="4523">MREAGALLEEGVAVKQIRLKGAILRKATLGAWMVSEEINRN</sequence>
<reference evidence="2" key="1">
    <citation type="submission" date="2014-11" db="EMBL/GenBank/DDBJ databases">
        <authorList>
            <person name="Hornung B.V."/>
        </authorList>
    </citation>
    <scope>NUCLEOTIDE SEQUENCE</scope>
    <source>
        <strain evidence="2">INE</strain>
    </source>
</reference>
<organism evidence="1">
    <name type="scientific">Acididesulfobacillus acetoxydans</name>
    <dbReference type="NCBI Taxonomy" id="1561005"/>
    <lineage>
        <taxon>Bacteria</taxon>
        <taxon>Bacillati</taxon>
        <taxon>Bacillota</taxon>
        <taxon>Clostridia</taxon>
        <taxon>Eubacteriales</taxon>
        <taxon>Peptococcaceae</taxon>
        <taxon>Acididesulfobacillus</taxon>
    </lineage>
</organism>
<evidence type="ECO:0000313" key="2">
    <source>
        <dbReference type="EMBL" id="CEJ06473.1"/>
    </source>
</evidence>
<reference evidence="1" key="2">
    <citation type="submission" date="2020-01" db="EMBL/GenBank/DDBJ databases">
        <authorList>
            <person name="Hornung B."/>
        </authorList>
    </citation>
    <scope>NUCLEOTIDE SEQUENCE</scope>
    <source>
        <strain evidence="1">PacBioINE</strain>
    </source>
</reference>
<proteinExistence type="predicted"/>